<organism evidence="6 7">
    <name type="scientific">Lawsonibacter faecis</name>
    <dbReference type="NCBI Taxonomy" id="2763052"/>
    <lineage>
        <taxon>Bacteria</taxon>
        <taxon>Bacillati</taxon>
        <taxon>Bacillota</taxon>
        <taxon>Clostridia</taxon>
        <taxon>Eubacteriales</taxon>
        <taxon>Oscillospiraceae</taxon>
        <taxon>Lawsonibacter</taxon>
    </lineage>
</organism>
<keyword evidence="2" id="KW-0378">Hydrolase</keyword>
<dbReference type="PANTHER" id="PTHR10819">
    <property type="entry name" value="PHOSPHOTRIESTERASE-RELATED"/>
    <property type="match status" value="1"/>
</dbReference>
<keyword evidence="1 4" id="KW-0479">Metal-binding</keyword>
<accession>A0A8J6JPS8</accession>
<feature type="binding site" evidence="4">
    <location>
        <position position="267"/>
    </location>
    <ligand>
        <name>Zn(2+)</name>
        <dbReference type="ChEBI" id="CHEBI:29105"/>
        <label>1</label>
    </ligand>
</feature>
<dbReference type="PROSITE" id="PS51347">
    <property type="entry name" value="PHOSPHOTRIESTERASE_2"/>
    <property type="match status" value="1"/>
</dbReference>
<comment type="caution">
    <text evidence="6">The sequence shown here is derived from an EMBL/GenBank/DDBJ whole genome shotgun (WGS) entry which is preliminary data.</text>
</comment>
<keyword evidence="7" id="KW-1185">Reference proteome</keyword>
<feature type="modified residue" description="N6-carboxylysine" evidence="3 5">
    <location>
        <position position="149"/>
    </location>
</feature>
<dbReference type="InterPro" id="IPR001559">
    <property type="entry name" value="Phosphotriesterase"/>
</dbReference>
<comment type="similarity">
    <text evidence="5">Belongs to the metallo-dependent hydrolases superfamily. Phosphotriesterase family.</text>
</comment>
<dbReference type="EMBL" id="JACOPQ010000011">
    <property type="protein sequence ID" value="MBC5738045.1"/>
    <property type="molecule type" value="Genomic_DNA"/>
</dbReference>
<feature type="binding site" evidence="4">
    <location>
        <position position="21"/>
    </location>
    <ligand>
        <name>Zn(2+)</name>
        <dbReference type="ChEBI" id="CHEBI:29105"/>
        <label>1</label>
    </ligand>
</feature>
<evidence type="ECO:0000256" key="1">
    <source>
        <dbReference type="ARBA" id="ARBA00022723"/>
    </source>
</evidence>
<dbReference type="GO" id="GO:0008270">
    <property type="term" value="F:zinc ion binding"/>
    <property type="evidence" value="ECO:0007669"/>
    <property type="project" value="InterPro"/>
</dbReference>
<evidence type="ECO:0000313" key="6">
    <source>
        <dbReference type="EMBL" id="MBC5738045.1"/>
    </source>
</evidence>
<dbReference type="Gene3D" id="3.20.20.140">
    <property type="entry name" value="Metal-dependent hydrolases"/>
    <property type="match status" value="1"/>
</dbReference>
<reference evidence="6" key="1">
    <citation type="submission" date="2020-08" db="EMBL/GenBank/DDBJ databases">
        <title>Genome public.</title>
        <authorList>
            <person name="Liu C."/>
            <person name="Sun Q."/>
        </authorList>
    </citation>
    <scope>NUCLEOTIDE SEQUENCE</scope>
    <source>
        <strain evidence="6">NSJ-52</strain>
    </source>
</reference>
<feature type="binding site" description="via carbamate group" evidence="4">
    <location>
        <position position="149"/>
    </location>
    <ligand>
        <name>Zn(2+)</name>
        <dbReference type="ChEBI" id="CHEBI:29105"/>
        <label>2</label>
    </ligand>
</feature>
<dbReference type="PANTHER" id="PTHR10819:SF3">
    <property type="entry name" value="PHOSPHOTRIESTERASE-RELATED PROTEIN"/>
    <property type="match status" value="1"/>
</dbReference>
<feature type="binding site" evidence="4">
    <location>
        <position position="182"/>
    </location>
    <ligand>
        <name>Zn(2+)</name>
        <dbReference type="ChEBI" id="CHEBI:29105"/>
        <label>2</label>
    </ligand>
</feature>
<evidence type="ECO:0000256" key="4">
    <source>
        <dbReference type="PIRSR" id="PIRSR601559-51"/>
    </source>
</evidence>
<feature type="binding site" evidence="4">
    <location>
        <position position="23"/>
    </location>
    <ligand>
        <name>Zn(2+)</name>
        <dbReference type="ChEBI" id="CHEBI:29105"/>
        <label>1</label>
    </ligand>
</feature>
<evidence type="ECO:0000256" key="2">
    <source>
        <dbReference type="ARBA" id="ARBA00022801"/>
    </source>
</evidence>
<gene>
    <name evidence="6" type="ORF">H8S62_13615</name>
</gene>
<comment type="cofactor">
    <cofactor evidence="4">
        <name>a divalent metal cation</name>
        <dbReference type="ChEBI" id="CHEBI:60240"/>
    </cofactor>
    <text evidence="4">Binds 2 divalent metal cations per subunit.</text>
</comment>
<evidence type="ECO:0000256" key="5">
    <source>
        <dbReference type="PROSITE-ProRule" id="PRU00679"/>
    </source>
</evidence>
<dbReference type="Proteomes" id="UP000607645">
    <property type="component" value="Unassembled WGS sequence"/>
</dbReference>
<dbReference type="RefSeq" id="WP_155145800.1">
    <property type="nucleotide sequence ID" value="NZ_JACOPQ010000011.1"/>
</dbReference>
<name>A0A8J6JPS8_9FIRM</name>
<dbReference type="PIRSF" id="PIRSF016839">
    <property type="entry name" value="PhP"/>
    <property type="match status" value="1"/>
</dbReference>
<proteinExistence type="inferred from homology"/>
<evidence type="ECO:0000256" key="3">
    <source>
        <dbReference type="PIRSR" id="PIRSR601559-50"/>
    </source>
</evidence>
<protein>
    <submittedName>
        <fullName evidence="6">Phosphotriesterase</fullName>
    </submittedName>
</protein>
<dbReference type="GO" id="GO:0016787">
    <property type="term" value="F:hydrolase activity"/>
    <property type="evidence" value="ECO:0007669"/>
    <property type="project" value="UniProtKB-KW"/>
</dbReference>
<dbReference type="AlphaFoldDB" id="A0A8J6JPS8"/>
<dbReference type="Pfam" id="PF02126">
    <property type="entry name" value="PTE"/>
    <property type="match status" value="1"/>
</dbReference>
<feature type="binding site" evidence="4">
    <location>
        <position position="210"/>
    </location>
    <ligand>
        <name>Zn(2+)</name>
        <dbReference type="ChEBI" id="CHEBI:29105"/>
        <label>2</label>
    </ligand>
</feature>
<feature type="binding site" description="via carbamate group" evidence="4">
    <location>
        <position position="149"/>
    </location>
    <ligand>
        <name>Zn(2+)</name>
        <dbReference type="ChEBI" id="CHEBI:29105"/>
        <label>1</label>
    </ligand>
</feature>
<sequence length="325" mass="36329">MFIRTLTGDIAPEELGVCDSHEHLIRSGGEETRDPDFVMDSVEAAKKEVGYWLAAGGRAMVLMDSLGCGRNVPKILEVAEAYRGKANLILTTGFHKADFYDVPVHWMTTVREIDTCVDLLAAEVEEGLDIHSYNGPVVQRVEARAGIIKAGTSYGAIQAFEYKTLRAAALTQQRTGCPISVHTQLGTMAYETANLLREYGADLSHVMLCHVHKNPDKYYHKKIMETGVNICYDGPDRAKYFPDALYAENLKWLVDQGFQKQILLSMDAGRASYQRGYMEEKDRTVLGVSYLLERFVPLLREVGVPDDAINDMLVSNPARVLTFRQ</sequence>
<dbReference type="SUPFAM" id="SSF51556">
    <property type="entry name" value="Metallo-dependent hydrolases"/>
    <property type="match status" value="1"/>
</dbReference>
<evidence type="ECO:0000313" key="7">
    <source>
        <dbReference type="Proteomes" id="UP000607645"/>
    </source>
</evidence>
<dbReference type="InterPro" id="IPR032466">
    <property type="entry name" value="Metal_Hydrolase"/>
</dbReference>